<protein>
    <recommendedName>
        <fullName evidence="2">3-methyl-2-oxobutanoate dehydrogenase (2-methylpropanoyl-transferring)</fullName>
        <ecNumber evidence="2">1.2.4.4</ecNumber>
    </recommendedName>
</protein>
<dbReference type="RefSeq" id="WP_174702785.1">
    <property type="nucleotide sequence ID" value="NZ_JABURA010000001.1"/>
</dbReference>
<dbReference type="EMBL" id="JABURA010000001">
    <property type="protein sequence ID" value="NUB93057.1"/>
    <property type="molecule type" value="Genomic_DNA"/>
</dbReference>
<dbReference type="InterPro" id="IPR005475">
    <property type="entry name" value="Transketolase-like_Pyr-bd"/>
</dbReference>
<dbReference type="InterPro" id="IPR009014">
    <property type="entry name" value="Transketo_C/PFOR_II"/>
</dbReference>
<dbReference type="FunFam" id="3.40.50.970:FF:000001">
    <property type="entry name" value="Pyruvate dehydrogenase E1 beta subunit"/>
    <property type="match status" value="1"/>
</dbReference>
<dbReference type="FunFam" id="3.40.50.920:FF:000001">
    <property type="entry name" value="Pyruvate dehydrogenase E1 beta subunit"/>
    <property type="match status" value="1"/>
</dbReference>
<dbReference type="AlphaFoldDB" id="A0A8J8KHG5"/>
<dbReference type="InterPro" id="IPR001017">
    <property type="entry name" value="DH_E1"/>
</dbReference>
<evidence type="ECO:0000313" key="7">
    <source>
        <dbReference type="Proteomes" id="UP000728647"/>
    </source>
</evidence>
<dbReference type="Gene3D" id="3.40.50.970">
    <property type="match status" value="2"/>
</dbReference>
<dbReference type="Pfam" id="PF00676">
    <property type="entry name" value="E1_dh"/>
    <property type="match status" value="1"/>
</dbReference>
<organism evidence="6 7">
    <name type="scientific">Haloterrigena gelatinilytica</name>
    <dbReference type="NCBI Taxonomy" id="2741724"/>
    <lineage>
        <taxon>Archaea</taxon>
        <taxon>Methanobacteriati</taxon>
        <taxon>Methanobacteriota</taxon>
        <taxon>Stenosarchaea group</taxon>
        <taxon>Halobacteria</taxon>
        <taxon>Halobacteriales</taxon>
        <taxon>Natrialbaceae</taxon>
        <taxon>Haloterrigena</taxon>
    </lineage>
</organism>
<evidence type="ECO:0000313" key="6">
    <source>
        <dbReference type="EMBL" id="NUB93057.1"/>
    </source>
</evidence>
<dbReference type="InterPro" id="IPR033248">
    <property type="entry name" value="Transketolase_C"/>
</dbReference>
<keyword evidence="3" id="KW-0560">Oxidoreductase</keyword>
<dbReference type="Proteomes" id="UP000728647">
    <property type="component" value="Unassembled WGS sequence"/>
</dbReference>
<feature type="region of interest" description="Disordered" evidence="4">
    <location>
        <begin position="360"/>
        <end position="380"/>
    </location>
</feature>
<dbReference type="InterPro" id="IPR029061">
    <property type="entry name" value="THDP-binding"/>
</dbReference>
<dbReference type="SMART" id="SM00861">
    <property type="entry name" value="Transket_pyr"/>
    <property type="match status" value="1"/>
</dbReference>
<dbReference type="InterPro" id="IPR017596">
    <property type="entry name" value="PdhA/BkdA"/>
</dbReference>
<dbReference type="GO" id="GO:0009083">
    <property type="term" value="P:branched-chain amino acid catabolic process"/>
    <property type="evidence" value="ECO:0007669"/>
    <property type="project" value="TreeGrafter"/>
</dbReference>
<dbReference type="Pfam" id="PF02779">
    <property type="entry name" value="Transket_pyr"/>
    <property type="match status" value="1"/>
</dbReference>
<dbReference type="SUPFAM" id="SSF52922">
    <property type="entry name" value="TK C-terminal domain-like"/>
    <property type="match status" value="1"/>
</dbReference>
<dbReference type="Pfam" id="PF02780">
    <property type="entry name" value="Transketolase_C"/>
    <property type="match status" value="1"/>
</dbReference>
<reference evidence="6" key="1">
    <citation type="submission" date="2020-06" db="EMBL/GenBank/DDBJ databases">
        <title>Haloterrigena sp. nov., an extremely halophilic archaeon isolated from a saline sediment.</title>
        <authorList>
            <person name="Liu B.-B."/>
        </authorList>
    </citation>
    <scope>NUCLEOTIDE SEQUENCE</scope>
    <source>
        <strain evidence="6">SYSU A121-1</strain>
    </source>
</reference>
<comment type="caution">
    <text evidence="6">The sequence shown here is derived from an EMBL/GenBank/DDBJ whole genome shotgun (WGS) entry which is preliminary data.</text>
</comment>
<dbReference type="SUPFAM" id="SSF52518">
    <property type="entry name" value="Thiamin diphosphate-binding fold (THDP-binding)"/>
    <property type="match status" value="2"/>
</dbReference>
<dbReference type="CDD" id="cd07036">
    <property type="entry name" value="TPP_PYR_E1-PDHc-beta_like"/>
    <property type="match status" value="1"/>
</dbReference>
<feature type="domain" description="Transketolase-like pyrimidine-binding" evidence="5">
    <location>
        <begin position="387"/>
        <end position="561"/>
    </location>
</feature>
<evidence type="ECO:0000256" key="2">
    <source>
        <dbReference type="ARBA" id="ARBA00012277"/>
    </source>
</evidence>
<dbReference type="PANTHER" id="PTHR42980:SF1">
    <property type="entry name" value="2-OXOISOVALERATE DEHYDROGENASE SUBUNIT BETA, MITOCHONDRIAL"/>
    <property type="match status" value="1"/>
</dbReference>
<evidence type="ECO:0000259" key="5">
    <source>
        <dbReference type="SMART" id="SM00861"/>
    </source>
</evidence>
<evidence type="ECO:0000256" key="1">
    <source>
        <dbReference type="ARBA" id="ARBA00001964"/>
    </source>
</evidence>
<keyword evidence="6" id="KW-0670">Pyruvate</keyword>
<evidence type="ECO:0000256" key="3">
    <source>
        <dbReference type="ARBA" id="ARBA00023002"/>
    </source>
</evidence>
<dbReference type="EC" id="1.2.4.4" evidence="2"/>
<proteinExistence type="predicted"/>
<dbReference type="NCBIfam" id="TIGR03181">
    <property type="entry name" value="PDH_E1_alph_x"/>
    <property type="match status" value="1"/>
</dbReference>
<dbReference type="GO" id="GO:0007584">
    <property type="term" value="P:response to nutrient"/>
    <property type="evidence" value="ECO:0007669"/>
    <property type="project" value="TreeGrafter"/>
</dbReference>
<comment type="cofactor">
    <cofactor evidence="1">
        <name>thiamine diphosphate</name>
        <dbReference type="ChEBI" id="CHEBI:58937"/>
    </cofactor>
</comment>
<sequence length="703" mass="76289">MPRSTVADFSIDRVQILDQDGRVDESMEPDLEGERLREWYRTMKLSRRLDERTIALQRRGELGTFAPATGQEAAQVGSTAALADDDWTVPAFREHPSALARGLSPQGVFEYAMGLEEGGGPPDDVPIMPPAIAVGSQPLHAAGIGWAQALNDSDRIALTYFGDGATSEGEVYEAMNLAGVYEAQTVFVCQNNQYAISTPLSKQTRAATLAQKAVAAGIEPIQVDGNDVLGVYAVTKEARERALRGVPTLIEATTYRREMHTTADDPSVYRTTEEEAEWEPLDPILRFERYLRDRGVLDDDAVSAIEDEIETELEEALEAARETKANADPVDMFDTAYAELPDYLERQREAFTGEADGEIAPPRAAEGARGDGGTATDSGVTEGVDRLNMVEAIRETLHAELDRDEDVVVYGQDVGVDGGVFRATQGLLDAFPGRVHDAPVAEAGIVGLGVGLAAAGYRPVAEIQFAGFTFQAFDQIHQHVSRLRSRSRGKLTCPMVIRAPYGLGVKALEHHSESYEAGYAHIPGLKVVIPSTARDAAGLLRSAIRSPDPVLFFEPMPLYRAARRPVPADHVTPLGEARVVEEGTDVTVVTWGAMVREVDGALEESEASADVIDLRTISPMDTETVRESVRKTGRCVVVHEAPRSGGFGAEVAARISDEAVWHLEAPIERVAGYDVPVPLPGREEAYRPDQERIRGAIERVASP</sequence>
<dbReference type="GO" id="GO:0003863">
    <property type="term" value="F:branched-chain 2-oxo acid dehydrogenase activity"/>
    <property type="evidence" value="ECO:0007669"/>
    <property type="project" value="UniProtKB-EC"/>
</dbReference>
<dbReference type="GO" id="GO:0044272">
    <property type="term" value="P:sulfur compound biosynthetic process"/>
    <property type="evidence" value="ECO:0007669"/>
    <property type="project" value="UniProtKB-ARBA"/>
</dbReference>
<dbReference type="Gene3D" id="3.40.50.920">
    <property type="match status" value="1"/>
</dbReference>
<name>A0A8J8KHG5_9EURY</name>
<accession>A0A8J8KHG5</accession>
<gene>
    <name evidence="6" type="primary">pdhA</name>
    <name evidence="6" type="ORF">HT576_18785</name>
</gene>
<evidence type="ECO:0000256" key="4">
    <source>
        <dbReference type="SAM" id="MobiDB-lite"/>
    </source>
</evidence>
<dbReference type="PANTHER" id="PTHR42980">
    <property type="entry name" value="2-OXOISOVALERATE DEHYDROGENASE SUBUNIT BETA-RELATED"/>
    <property type="match status" value="1"/>
</dbReference>
<dbReference type="OrthoDB" id="25266at2157"/>
<dbReference type="CDD" id="cd02000">
    <property type="entry name" value="TPP_E1_PDC_ADC_BCADC"/>
    <property type="match status" value="1"/>
</dbReference>